<evidence type="ECO:0000259" key="3">
    <source>
        <dbReference type="PROSITE" id="PS50983"/>
    </source>
</evidence>
<dbReference type="InterPro" id="IPR002491">
    <property type="entry name" value="ABC_transptr_periplasmic_BD"/>
</dbReference>
<keyword evidence="1" id="KW-0732">Signal</keyword>
<dbReference type="GO" id="GO:0005886">
    <property type="term" value="C:plasma membrane"/>
    <property type="evidence" value="ECO:0007669"/>
    <property type="project" value="UniProtKB-SubCell"/>
</dbReference>
<feature type="compositionally biased region" description="Low complexity" evidence="2">
    <location>
        <begin position="320"/>
        <end position="344"/>
    </location>
</feature>
<protein>
    <submittedName>
        <fullName evidence="4">PGF-CTERM-anchored ABC transporter substrate-binding protein</fullName>
    </submittedName>
</protein>
<reference evidence="4 5" key="1">
    <citation type="journal article" date="2019" name="Int. J. Syst. Evol. Microbiol.">
        <title>The Global Catalogue of Microorganisms (GCM) 10K type strain sequencing project: providing services to taxonomists for standard genome sequencing and annotation.</title>
        <authorList>
            <consortium name="The Broad Institute Genomics Platform"/>
            <consortium name="The Broad Institute Genome Sequencing Center for Infectious Disease"/>
            <person name="Wu L."/>
            <person name="Ma J."/>
        </authorList>
    </citation>
    <scope>NUCLEOTIDE SEQUENCE [LARGE SCALE GENOMIC DNA]</scope>
    <source>
        <strain evidence="4 5">XZYJ18</strain>
    </source>
</reference>
<dbReference type="PANTHER" id="PTHR30535:SF34">
    <property type="entry name" value="MOLYBDATE-BINDING PROTEIN MOLA"/>
    <property type="match status" value="1"/>
</dbReference>
<dbReference type="InterPro" id="IPR050902">
    <property type="entry name" value="ABC_Transporter_SBP"/>
</dbReference>
<dbReference type="GeneID" id="73045408"/>
<dbReference type="Proteomes" id="UP001595945">
    <property type="component" value="Unassembled WGS sequence"/>
</dbReference>
<dbReference type="NCBIfam" id="TIGR04281">
    <property type="entry name" value="peripla_PGF_1"/>
    <property type="match status" value="1"/>
</dbReference>
<accession>A0ABD5PYJ1</accession>
<name>A0ABD5PYJ1_9EURY</name>
<dbReference type="InterPro" id="IPR026469">
    <property type="entry name" value="Peripla_PGF_1"/>
</dbReference>
<evidence type="ECO:0000256" key="2">
    <source>
        <dbReference type="SAM" id="MobiDB-lite"/>
    </source>
</evidence>
<dbReference type="RefSeq" id="WP_254266994.1">
    <property type="nucleotide sequence ID" value="NZ_CP100400.1"/>
</dbReference>
<dbReference type="GO" id="GO:0030115">
    <property type="term" value="C:S-layer"/>
    <property type="evidence" value="ECO:0007669"/>
    <property type="project" value="UniProtKB-SubCell"/>
</dbReference>
<evidence type="ECO:0000313" key="5">
    <source>
        <dbReference type="Proteomes" id="UP001595945"/>
    </source>
</evidence>
<dbReference type="PROSITE" id="PS50983">
    <property type="entry name" value="FE_B12_PBP"/>
    <property type="match status" value="1"/>
</dbReference>
<feature type="region of interest" description="Disordered" evidence="2">
    <location>
        <begin position="320"/>
        <end position="345"/>
    </location>
</feature>
<dbReference type="AlphaFoldDB" id="A0ABD5PYJ1"/>
<keyword evidence="5" id="KW-1185">Reference proteome</keyword>
<dbReference type="Gene3D" id="3.40.50.1980">
    <property type="entry name" value="Nitrogenase molybdenum iron protein domain"/>
    <property type="match status" value="2"/>
</dbReference>
<sequence length="386" mass="40068">MRQKATSVFAVLLLLAAGVAPVGATAVTGTDADVGTEVRASAAQADCSFPVNATDATGTEVTVEQKPERVVTLSPSAAQTMWEIGGKEQVVGVSQYASYLEGADSRTNVSGAGQTQVNVEKVVSTEPDLVLAPNVISNETVQRLRETGLTVFRFGFATSVEDIYAKTRLTGQLTGNCEAANETVASMKDRIETVRQAVENSERPRVFVSVGGGYTAGAGTFIGNMVELAGGTNIAAEANISGYGQISEEVIVKQNPEWIVQIGQYGVYPKTDAYNGTAAVKNDQVITVTNENVSQPAPRVVNAVVQMAKAFHPEAYAEANATTTTEATETTQMTTDAPETTTDEGAMQAETTTATATDGSSGSIPGFGVPATLAALAGAALLARRP</sequence>
<dbReference type="Pfam" id="PF01497">
    <property type="entry name" value="Peripla_BP_2"/>
    <property type="match status" value="1"/>
</dbReference>
<proteinExistence type="predicted"/>
<gene>
    <name evidence="4" type="ORF">ACFO9K_04625</name>
</gene>
<dbReference type="PANTHER" id="PTHR30535">
    <property type="entry name" value="VITAMIN B12-BINDING PROTEIN"/>
    <property type="match status" value="1"/>
</dbReference>
<feature type="domain" description="Fe/B12 periplasmic-binding" evidence="3">
    <location>
        <begin position="69"/>
        <end position="315"/>
    </location>
</feature>
<dbReference type="InterPro" id="IPR026371">
    <property type="entry name" value="PGF_CTERM"/>
</dbReference>
<comment type="caution">
    <text evidence="4">The sequence shown here is derived from an EMBL/GenBank/DDBJ whole genome shotgun (WGS) entry which is preliminary data.</text>
</comment>
<evidence type="ECO:0000313" key="4">
    <source>
        <dbReference type="EMBL" id="MFC4823539.1"/>
    </source>
</evidence>
<organism evidence="4 5">
    <name type="scientific">Halorussus aquaticus</name>
    <dbReference type="NCBI Taxonomy" id="2953748"/>
    <lineage>
        <taxon>Archaea</taxon>
        <taxon>Methanobacteriati</taxon>
        <taxon>Methanobacteriota</taxon>
        <taxon>Stenosarchaea group</taxon>
        <taxon>Halobacteria</taxon>
        <taxon>Halobacteriales</taxon>
        <taxon>Haladaptataceae</taxon>
        <taxon>Halorussus</taxon>
    </lineage>
</organism>
<evidence type="ECO:0000256" key="1">
    <source>
        <dbReference type="ARBA" id="ARBA00022729"/>
    </source>
</evidence>
<dbReference type="EMBL" id="JBHSHT010000001">
    <property type="protein sequence ID" value="MFC4823539.1"/>
    <property type="molecule type" value="Genomic_DNA"/>
</dbReference>
<dbReference type="SUPFAM" id="SSF53807">
    <property type="entry name" value="Helical backbone' metal receptor"/>
    <property type="match status" value="1"/>
</dbReference>
<dbReference type="NCBIfam" id="TIGR04126">
    <property type="entry name" value="PGF_CTERM"/>
    <property type="match status" value="1"/>
</dbReference>